<accession>A0ABW5KC42</accession>
<protein>
    <submittedName>
        <fullName evidence="2">Nuclear transport factor 2 family protein</fullName>
    </submittedName>
</protein>
<dbReference type="InterPro" id="IPR039437">
    <property type="entry name" value="FrzH/put_lumazine-bd"/>
</dbReference>
<dbReference type="SUPFAM" id="SSF54427">
    <property type="entry name" value="NTF2-like"/>
    <property type="match status" value="1"/>
</dbReference>
<name>A0ABW5KC42_9SPHI</name>
<comment type="caution">
    <text evidence="2">The sequence shown here is derived from an EMBL/GenBank/DDBJ whole genome shotgun (WGS) entry which is preliminary data.</text>
</comment>
<keyword evidence="3" id="KW-1185">Reference proteome</keyword>
<dbReference type="Gene3D" id="3.10.450.50">
    <property type="match status" value="1"/>
</dbReference>
<dbReference type="Proteomes" id="UP001597545">
    <property type="component" value="Unassembled WGS sequence"/>
</dbReference>
<evidence type="ECO:0000256" key="1">
    <source>
        <dbReference type="SAM" id="SignalP"/>
    </source>
</evidence>
<dbReference type="EMBL" id="JBHULR010000001">
    <property type="protein sequence ID" value="MFD2546467.1"/>
    <property type="molecule type" value="Genomic_DNA"/>
</dbReference>
<dbReference type="RefSeq" id="WP_380900282.1">
    <property type="nucleotide sequence ID" value="NZ_JBHUEG010000002.1"/>
</dbReference>
<dbReference type="InterPro" id="IPR032710">
    <property type="entry name" value="NTF2-like_dom_sf"/>
</dbReference>
<keyword evidence="1" id="KW-0732">Signal</keyword>
<evidence type="ECO:0000313" key="2">
    <source>
        <dbReference type="EMBL" id="MFD2546467.1"/>
    </source>
</evidence>
<feature type="chain" id="PRO_5046282878" evidence="1">
    <location>
        <begin position="23"/>
        <end position="144"/>
    </location>
</feature>
<evidence type="ECO:0000313" key="3">
    <source>
        <dbReference type="Proteomes" id="UP001597545"/>
    </source>
</evidence>
<organism evidence="2 3">
    <name type="scientific">Sphingobacterium suaedae</name>
    <dbReference type="NCBI Taxonomy" id="1686402"/>
    <lineage>
        <taxon>Bacteria</taxon>
        <taxon>Pseudomonadati</taxon>
        <taxon>Bacteroidota</taxon>
        <taxon>Sphingobacteriia</taxon>
        <taxon>Sphingobacteriales</taxon>
        <taxon>Sphingobacteriaceae</taxon>
        <taxon>Sphingobacterium</taxon>
    </lineage>
</organism>
<proteinExistence type="predicted"/>
<feature type="signal peptide" evidence="1">
    <location>
        <begin position="1"/>
        <end position="22"/>
    </location>
</feature>
<gene>
    <name evidence="2" type="ORF">ACFSR5_02275</name>
</gene>
<reference evidence="3" key="1">
    <citation type="journal article" date="2019" name="Int. J. Syst. Evol. Microbiol.">
        <title>The Global Catalogue of Microorganisms (GCM) 10K type strain sequencing project: providing services to taxonomists for standard genome sequencing and annotation.</title>
        <authorList>
            <consortium name="The Broad Institute Genomics Platform"/>
            <consortium name="The Broad Institute Genome Sequencing Center for Infectious Disease"/>
            <person name="Wu L."/>
            <person name="Ma J."/>
        </authorList>
    </citation>
    <scope>NUCLEOTIDE SEQUENCE [LARGE SCALE GENOMIC DNA]</scope>
    <source>
        <strain evidence="3">KCTC 42662</strain>
    </source>
</reference>
<sequence length="144" mass="16374">MKKTCTTILAAFLMVTSFSAFAVEKNNPLRDLESTKIVMTYLEATTLGSVELNKFLFADDFQYNNTANNDHFNKKQYTSFLKAHKGVKFDCTTAYEILDQTGNTCLAKATMTFKNFTRVDYMTLSHGEDGWKVSKVVTTYPQQK</sequence>
<dbReference type="Pfam" id="PF12893">
    <property type="entry name" value="Lumazine_bd_2"/>
    <property type="match status" value="1"/>
</dbReference>